<dbReference type="AlphaFoldDB" id="A0A4R5UX59"/>
<dbReference type="EMBL" id="SMUV01000071">
    <property type="protein sequence ID" value="TDK43869.1"/>
    <property type="molecule type" value="Genomic_DNA"/>
</dbReference>
<organism evidence="2 3">
    <name type="scientific">Antarcticimicrobium luteum</name>
    <dbReference type="NCBI Taxonomy" id="2547397"/>
    <lineage>
        <taxon>Bacteria</taxon>
        <taxon>Pseudomonadati</taxon>
        <taxon>Pseudomonadota</taxon>
        <taxon>Alphaproteobacteria</taxon>
        <taxon>Rhodobacterales</taxon>
        <taxon>Paracoccaceae</taxon>
        <taxon>Antarcticimicrobium</taxon>
    </lineage>
</organism>
<feature type="transmembrane region" description="Helical" evidence="1">
    <location>
        <begin position="94"/>
        <end position="119"/>
    </location>
</feature>
<proteinExistence type="predicted"/>
<evidence type="ECO:0000313" key="3">
    <source>
        <dbReference type="Proteomes" id="UP000295301"/>
    </source>
</evidence>
<accession>A0A4R5UX59</accession>
<protein>
    <submittedName>
        <fullName evidence="2">Uncharacterized protein</fullName>
    </submittedName>
</protein>
<name>A0A4R5UX59_9RHOB</name>
<dbReference type="RefSeq" id="WP_133360867.1">
    <property type="nucleotide sequence ID" value="NZ_SMUV01000071.1"/>
</dbReference>
<evidence type="ECO:0000256" key="1">
    <source>
        <dbReference type="SAM" id="Phobius"/>
    </source>
</evidence>
<keyword evidence="1" id="KW-0812">Transmembrane</keyword>
<gene>
    <name evidence="2" type="ORF">E1832_16475</name>
</gene>
<comment type="caution">
    <text evidence="2">The sequence shown here is derived from an EMBL/GenBank/DDBJ whole genome shotgun (WGS) entry which is preliminary data.</text>
</comment>
<sequence>MSVSRWIIAVAFGLAFIASASAGIWAIWSLEEYYAHDRQDIAERQNSEAHSGIDACGEIPYVFSASKCIRDAIDSANEEYTSYKDLKAQQHMSLSALGVLIVSAITMFVTSIGVVFVYYTLRETKNTADQAKREADIAEDSFRTLERPFLAVKITDTYRLHNNQGGVRSIDYTVVNAGRSPAVLTAVRHHLGKTVEKGELDACYDVIQSGGELNNQRHVALSETESAAITESDRIVFLVQLSFMDVTGVGGETVWRFIKDGTRPFVLLDIA</sequence>
<feature type="transmembrane region" description="Helical" evidence="1">
    <location>
        <begin position="6"/>
        <end position="28"/>
    </location>
</feature>
<keyword evidence="1" id="KW-1133">Transmembrane helix</keyword>
<keyword evidence="3" id="KW-1185">Reference proteome</keyword>
<keyword evidence="1" id="KW-0472">Membrane</keyword>
<reference evidence="2 3" key="1">
    <citation type="submission" date="2019-03" db="EMBL/GenBank/DDBJ databases">
        <title>Ruegeria lutea sp. nov., a novel strain, isolated from marine sediment, the Masan Bay, South Korea.</title>
        <authorList>
            <person name="Kim J."/>
            <person name="Kim D.-Y."/>
            <person name="Lee S.-S."/>
        </authorList>
    </citation>
    <scope>NUCLEOTIDE SEQUENCE [LARGE SCALE GENOMIC DNA]</scope>
    <source>
        <strain evidence="2 3">318-1</strain>
    </source>
</reference>
<evidence type="ECO:0000313" key="2">
    <source>
        <dbReference type="EMBL" id="TDK43869.1"/>
    </source>
</evidence>
<dbReference type="Proteomes" id="UP000295301">
    <property type="component" value="Unassembled WGS sequence"/>
</dbReference>